<name>A0A4U6D6J6_9BACT</name>
<feature type="transmembrane region" description="Helical" evidence="5">
    <location>
        <begin position="93"/>
        <end position="118"/>
    </location>
</feature>
<keyword evidence="3 5" id="KW-1133">Transmembrane helix</keyword>
<dbReference type="Pfam" id="PF00916">
    <property type="entry name" value="Sulfate_transp"/>
    <property type="match status" value="1"/>
</dbReference>
<feature type="transmembrane region" description="Helical" evidence="5">
    <location>
        <begin position="205"/>
        <end position="227"/>
    </location>
</feature>
<keyword evidence="4 5" id="KW-0472">Membrane</keyword>
<feature type="transmembrane region" description="Helical" evidence="5">
    <location>
        <begin position="363"/>
        <end position="380"/>
    </location>
</feature>
<comment type="subcellular location">
    <subcellularLocation>
        <location evidence="1">Membrane</location>
        <topology evidence="1">Multi-pass membrane protein</topology>
    </subcellularLocation>
</comment>
<dbReference type="InterPro" id="IPR011547">
    <property type="entry name" value="SLC26A/SulP_dom"/>
</dbReference>
<feature type="transmembrane region" description="Helical" evidence="5">
    <location>
        <begin position="16"/>
        <end position="36"/>
    </location>
</feature>
<feature type="domain" description="SLC26A/SulP transporter" evidence="6">
    <location>
        <begin position="12"/>
        <end position="403"/>
    </location>
</feature>
<organism evidence="7 8">
    <name type="scientific">Dyadobacter frigoris</name>
    <dbReference type="NCBI Taxonomy" id="2576211"/>
    <lineage>
        <taxon>Bacteria</taxon>
        <taxon>Pseudomonadati</taxon>
        <taxon>Bacteroidota</taxon>
        <taxon>Cytophagia</taxon>
        <taxon>Cytophagales</taxon>
        <taxon>Spirosomataceae</taxon>
        <taxon>Dyadobacter</taxon>
    </lineage>
</organism>
<protein>
    <submittedName>
        <fullName evidence="7">SulP family inorganic anion transporter</fullName>
    </submittedName>
</protein>
<proteinExistence type="predicted"/>
<dbReference type="InterPro" id="IPR001902">
    <property type="entry name" value="SLC26A/SulP_fam"/>
</dbReference>
<feature type="transmembrane region" description="Helical" evidence="5">
    <location>
        <begin position="266"/>
        <end position="287"/>
    </location>
</feature>
<evidence type="ECO:0000256" key="2">
    <source>
        <dbReference type="ARBA" id="ARBA00022692"/>
    </source>
</evidence>
<feature type="transmembrane region" description="Helical" evidence="5">
    <location>
        <begin position="43"/>
        <end position="62"/>
    </location>
</feature>
<gene>
    <name evidence="7" type="ORF">FDK13_13095</name>
</gene>
<evidence type="ECO:0000259" key="6">
    <source>
        <dbReference type="Pfam" id="PF00916"/>
    </source>
</evidence>
<dbReference type="GO" id="GO:0016020">
    <property type="term" value="C:membrane"/>
    <property type="evidence" value="ECO:0007669"/>
    <property type="project" value="UniProtKB-SubCell"/>
</dbReference>
<feature type="transmembrane region" description="Helical" evidence="5">
    <location>
        <begin position="400"/>
        <end position="428"/>
    </location>
</feature>
<dbReference type="AlphaFoldDB" id="A0A4U6D6J6"/>
<dbReference type="EMBL" id="SZVO01000005">
    <property type="protein sequence ID" value="TKT92065.1"/>
    <property type="molecule type" value="Genomic_DNA"/>
</dbReference>
<evidence type="ECO:0000256" key="5">
    <source>
        <dbReference type="SAM" id="Phobius"/>
    </source>
</evidence>
<dbReference type="OrthoDB" id="9769739at2"/>
<dbReference type="Proteomes" id="UP000304900">
    <property type="component" value="Unassembled WGS sequence"/>
</dbReference>
<dbReference type="PRINTS" id="PR00173">
    <property type="entry name" value="EDTRNSPORT"/>
</dbReference>
<evidence type="ECO:0000313" key="8">
    <source>
        <dbReference type="Proteomes" id="UP000304900"/>
    </source>
</evidence>
<evidence type="ECO:0000256" key="4">
    <source>
        <dbReference type="ARBA" id="ARBA00023136"/>
    </source>
</evidence>
<keyword evidence="2 5" id="KW-0812">Transmembrane</keyword>
<sequence>MSTNKNNLFSNLKFDFPAGLVVYLVALPLCLGVALASTGRPDLLFSGIISGVVGGIVVGFLSGSALGVSGPAAGLVVIVLTAIETLGSFEAFLLAVVIAGAIQLLAGFMNAGIIGYYFPSSVIKGMLAAIGITLILKEIPHAFGYDADFMGDEAFSQKDGQNTLTEVYNSIRYSSAGAIIISIVSLGLLLLFDKPFMKRIELFKFLPGALFVVLTGILLNTLFSNFYPEIAMGGEHLVQLPVASSASEFFSFFKTPDFSAFNRVEIYTVAVTLAIVASLESLLSVEATDKLDPYKRNTPANRELKAQGIGNMISGLIGGLPITQVIVRSSANIESGGRTKMGTVIHGSILLLSAIFIPKYLNYIPLASLAAILLLVGYKLSKFSLYKGMYKLGKEQFFPFIVTVIAILSTDLLKGIAIGMLVAIYFILRKNYKHSYHYKKEEYKDGDVITIVLSEEVTFLNKGSIGLTLDHLPENSKVIIDGTKSLNIDYDVLEIIQEFKEHSAPMKNISVETIGIDSVAAVGGH</sequence>
<evidence type="ECO:0000313" key="7">
    <source>
        <dbReference type="EMBL" id="TKT92065.1"/>
    </source>
</evidence>
<keyword evidence="8" id="KW-1185">Reference proteome</keyword>
<accession>A0A4U6D6J6</accession>
<reference evidence="7 8" key="1">
    <citation type="submission" date="2019-05" db="EMBL/GenBank/DDBJ databases">
        <title>Dyadobacter AR-3-8 sp. nov., isolated from arctic soil.</title>
        <authorList>
            <person name="Chaudhary D.K."/>
        </authorList>
    </citation>
    <scope>NUCLEOTIDE SEQUENCE [LARGE SCALE GENOMIC DNA]</scope>
    <source>
        <strain evidence="7 8">AR-3-8</strain>
    </source>
</reference>
<dbReference type="RefSeq" id="WP_137340435.1">
    <property type="nucleotide sequence ID" value="NZ_SZVO01000005.1"/>
</dbReference>
<evidence type="ECO:0000256" key="1">
    <source>
        <dbReference type="ARBA" id="ARBA00004141"/>
    </source>
</evidence>
<dbReference type="GO" id="GO:0055085">
    <property type="term" value="P:transmembrane transport"/>
    <property type="evidence" value="ECO:0007669"/>
    <property type="project" value="InterPro"/>
</dbReference>
<feature type="transmembrane region" description="Helical" evidence="5">
    <location>
        <begin position="173"/>
        <end position="193"/>
    </location>
</feature>
<comment type="caution">
    <text evidence="7">The sequence shown here is derived from an EMBL/GenBank/DDBJ whole genome shotgun (WGS) entry which is preliminary data.</text>
</comment>
<dbReference type="PANTHER" id="PTHR11814">
    <property type="entry name" value="SULFATE TRANSPORTER"/>
    <property type="match status" value="1"/>
</dbReference>
<evidence type="ECO:0000256" key="3">
    <source>
        <dbReference type="ARBA" id="ARBA00022989"/>
    </source>
</evidence>